<dbReference type="STRING" id="45072.Lqua_2912"/>
<organism evidence="3 5">
    <name type="scientific">Legionella quateirensis</name>
    <dbReference type="NCBI Taxonomy" id="45072"/>
    <lineage>
        <taxon>Bacteria</taxon>
        <taxon>Pseudomonadati</taxon>
        <taxon>Pseudomonadota</taxon>
        <taxon>Gammaproteobacteria</taxon>
        <taxon>Legionellales</taxon>
        <taxon>Legionellaceae</taxon>
        <taxon>Legionella</taxon>
    </lineage>
</organism>
<dbReference type="RefSeq" id="WP_058475044.1">
    <property type="nucleotide sequence ID" value="NZ_CAAAIL010000023.1"/>
</dbReference>
<evidence type="ECO:0000313" key="4">
    <source>
        <dbReference type="Proteomes" id="UP000054639"/>
    </source>
</evidence>
<keyword evidence="4" id="KW-1185">Reference proteome</keyword>
<dbReference type="OrthoDB" id="5637934at2"/>
<evidence type="ECO:0000259" key="1">
    <source>
        <dbReference type="PROSITE" id="PS51186"/>
    </source>
</evidence>
<sequence>MLQDTRSRSEVLANLKPELRQLIDDFHHVERHFFSLISCHQVHLTDLTLFATEVQASGLNPALIQQIDASFSANLTDCHSFYKQHKLPWALILPEYFYSDHLQLILEQHKMSLCDKGVAMVRSLNSIPIPSHQSLLTIKEINGDLDTWSIPLIHGFESTPEVTGIYTERHKQATQKGAKIYHLSGFIDSTVVCSLTISIAADSARIDDVATMPEYQNRGYATELIHAALNQLNQLNINHCYLEASSSGLSLYQRIGFKELFKNYYYEPK</sequence>
<dbReference type="EMBL" id="LNYR01000042">
    <property type="protein sequence ID" value="KTD44508.1"/>
    <property type="molecule type" value="Genomic_DNA"/>
</dbReference>
<name>A0A378KRN8_9GAMM</name>
<dbReference type="EMBL" id="UGOW01000001">
    <property type="protein sequence ID" value="STY16996.1"/>
    <property type="molecule type" value="Genomic_DNA"/>
</dbReference>
<protein>
    <submittedName>
        <fullName evidence="3">GNAT family acetyltransferase</fullName>
    </submittedName>
</protein>
<evidence type="ECO:0000313" key="2">
    <source>
        <dbReference type="EMBL" id="KTD44508.1"/>
    </source>
</evidence>
<dbReference type="SUPFAM" id="SSF55729">
    <property type="entry name" value="Acyl-CoA N-acyltransferases (Nat)"/>
    <property type="match status" value="1"/>
</dbReference>
<dbReference type="Proteomes" id="UP000054639">
    <property type="component" value="Unassembled WGS sequence"/>
</dbReference>
<gene>
    <name evidence="2" type="ORF">Lqua_2912</name>
    <name evidence="3" type="ORF">NCTC12376_00790</name>
</gene>
<keyword evidence="3" id="KW-0808">Transferase</keyword>
<dbReference type="AlphaFoldDB" id="A0A378KRN8"/>
<dbReference type="Gene3D" id="3.40.630.30">
    <property type="match status" value="1"/>
</dbReference>
<evidence type="ECO:0000313" key="3">
    <source>
        <dbReference type="EMBL" id="STY16996.1"/>
    </source>
</evidence>
<proteinExistence type="predicted"/>
<evidence type="ECO:0000313" key="5">
    <source>
        <dbReference type="Proteomes" id="UP000254230"/>
    </source>
</evidence>
<dbReference type="GO" id="GO:0016747">
    <property type="term" value="F:acyltransferase activity, transferring groups other than amino-acyl groups"/>
    <property type="evidence" value="ECO:0007669"/>
    <property type="project" value="InterPro"/>
</dbReference>
<dbReference type="Pfam" id="PF13673">
    <property type="entry name" value="Acetyltransf_10"/>
    <property type="match status" value="1"/>
</dbReference>
<feature type="domain" description="N-acetyltransferase" evidence="1">
    <location>
        <begin position="119"/>
        <end position="269"/>
    </location>
</feature>
<reference evidence="3 5" key="2">
    <citation type="submission" date="2018-06" db="EMBL/GenBank/DDBJ databases">
        <authorList>
            <consortium name="Pathogen Informatics"/>
            <person name="Doyle S."/>
        </authorList>
    </citation>
    <scope>NUCLEOTIDE SEQUENCE [LARGE SCALE GENOMIC DNA]</scope>
    <source>
        <strain evidence="3 5">NCTC12376</strain>
    </source>
</reference>
<accession>A0A378KRN8</accession>
<dbReference type="Proteomes" id="UP000254230">
    <property type="component" value="Unassembled WGS sequence"/>
</dbReference>
<dbReference type="InterPro" id="IPR000182">
    <property type="entry name" value="GNAT_dom"/>
</dbReference>
<dbReference type="PROSITE" id="PS51186">
    <property type="entry name" value="GNAT"/>
    <property type="match status" value="1"/>
</dbReference>
<reference evidence="2 4" key="1">
    <citation type="submission" date="2015-11" db="EMBL/GenBank/DDBJ databases">
        <title>Genomic analysis of 38 Legionella species identifies large and diverse effector repertoires.</title>
        <authorList>
            <person name="Burstein D."/>
            <person name="Amaro F."/>
            <person name="Zusman T."/>
            <person name="Lifshitz Z."/>
            <person name="Cohen O."/>
            <person name="Gilbert J.A."/>
            <person name="Pupko T."/>
            <person name="Shuman H.A."/>
            <person name="Segal G."/>
        </authorList>
    </citation>
    <scope>NUCLEOTIDE SEQUENCE [LARGE SCALE GENOMIC DNA]</scope>
    <source>
        <strain evidence="2 4">ATCC 49507</strain>
    </source>
</reference>
<dbReference type="CDD" id="cd04301">
    <property type="entry name" value="NAT_SF"/>
    <property type="match status" value="1"/>
</dbReference>
<dbReference type="InterPro" id="IPR016181">
    <property type="entry name" value="Acyl_CoA_acyltransferase"/>
</dbReference>